<evidence type="ECO:0000313" key="4">
    <source>
        <dbReference type="Proteomes" id="UP000095544"/>
    </source>
</evidence>
<dbReference type="EC" id="1.1.-.-" evidence="3"/>
<dbReference type="Pfam" id="PF00975">
    <property type="entry name" value="Thioesterase"/>
    <property type="match status" value="1"/>
</dbReference>
<dbReference type="OrthoDB" id="2213423at2"/>
<name>A0A174CWF8_9FIRM</name>
<dbReference type="AlphaFoldDB" id="A0A174CWF8"/>
<proteinExistence type="inferred from homology"/>
<keyword evidence="3" id="KW-0560">Oxidoreductase</keyword>
<accession>A0A174CWF8</accession>
<dbReference type="EMBL" id="CYZU01000010">
    <property type="protein sequence ID" value="CUO17722.1"/>
    <property type="molecule type" value="Genomic_DNA"/>
</dbReference>
<evidence type="ECO:0000256" key="1">
    <source>
        <dbReference type="ARBA" id="ARBA00007169"/>
    </source>
</evidence>
<dbReference type="InterPro" id="IPR029058">
    <property type="entry name" value="AB_hydrolase_fold"/>
</dbReference>
<sequence length="248" mass="28618">MNQRLLKNGENINSQDITLFCFPFAGGGASAYNSWVQKMKGKVTVCPIQLPGREERIMKKPYHNMTDMLDELEEIIWENIRGPYAFWGHSMGGKIAYELEKRMEKRGKTARCFLVSGSRIPSIPEPNPIYHLPDDEFKKALGRFEGTPKEILENQELLDFFLPMLRADFTMDETYYDKDLITLRSPIEAFGGRKDREADEAAMKEWGKYTEGAFHCHMFEGGHFYIREQEEAVLSEVQKCLLGVPDEN</sequence>
<dbReference type="STRING" id="39482.ERS852491_01489"/>
<protein>
    <submittedName>
        <fullName evidence="3">Linear gramicidin dehydrogenase LgrE</fullName>
        <ecNumber evidence="3">1.1.-.-</ecNumber>
    </submittedName>
</protein>
<evidence type="ECO:0000313" key="3">
    <source>
        <dbReference type="EMBL" id="CUO17722.1"/>
    </source>
</evidence>
<dbReference type="PANTHER" id="PTHR11487:SF0">
    <property type="entry name" value="S-ACYL FATTY ACID SYNTHASE THIOESTERASE, MEDIUM CHAIN"/>
    <property type="match status" value="1"/>
</dbReference>
<reference evidence="3 4" key="1">
    <citation type="submission" date="2015-09" db="EMBL/GenBank/DDBJ databases">
        <authorList>
            <consortium name="Pathogen Informatics"/>
        </authorList>
    </citation>
    <scope>NUCLEOTIDE SEQUENCE [LARGE SCALE GENOMIC DNA]</scope>
    <source>
        <strain evidence="3 4">2789STDY5834876</strain>
    </source>
</reference>
<gene>
    <name evidence="3" type="primary">lgrE_1</name>
    <name evidence="3" type="ORF">ERS852491_01489</name>
</gene>
<dbReference type="PANTHER" id="PTHR11487">
    <property type="entry name" value="THIOESTERASE"/>
    <property type="match status" value="1"/>
</dbReference>
<dbReference type="GO" id="GO:0008610">
    <property type="term" value="P:lipid biosynthetic process"/>
    <property type="evidence" value="ECO:0007669"/>
    <property type="project" value="TreeGrafter"/>
</dbReference>
<dbReference type="SUPFAM" id="SSF53474">
    <property type="entry name" value="alpha/beta-Hydrolases"/>
    <property type="match status" value="1"/>
</dbReference>
<evidence type="ECO:0000259" key="2">
    <source>
        <dbReference type="Pfam" id="PF00975"/>
    </source>
</evidence>
<dbReference type="InterPro" id="IPR001031">
    <property type="entry name" value="Thioesterase"/>
</dbReference>
<dbReference type="InterPro" id="IPR012223">
    <property type="entry name" value="TEII"/>
</dbReference>
<dbReference type="GO" id="GO:0016491">
    <property type="term" value="F:oxidoreductase activity"/>
    <property type="evidence" value="ECO:0007669"/>
    <property type="project" value="UniProtKB-KW"/>
</dbReference>
<comment type="similarity">
    <text evidence="1">Belongs to the thioesterase family.</text>
</comment>
<feature type="domain" description="Thioesterase" evidence="2">
    <location>
        <begin position="18"/>
        <end position="239"/>
    </location>
</feature>
<organism evidence="3 4">
    <name type="scientific">Faecalicatena contorta</name>
    <dbReference type="NCBI Taxonomy" id="39482"/>
    <lineage>
        <taxon>Bacteria</taxon>
        <taxon>Bacillati</taxon>
        <taxon>Bacillota</taxon>
        <taxon>Clostridia</taxon>
        <taxon>Lachnospirales</taxon>
        <taxon>Lachnospiraceae</taxon>
        <taxon>Faecalicatena</taxon>
    </lineage>
</organism>
<dbReference type="Proteomes" id="UP000095544">
    <property type="component" value="Unassembled WGS sequence"/>
</dbReference>
<dbReference type="Gene3D" id="3.40.50.1820">
    <property type="entry name" value="alpha/beta hydrolase"/>
    <property type="match status" value="1"/>
</dbReference>